<dbReference type="PANTHER" id="PTHR43377:SF1">
    <property type="entry name" value="BILIVERDIN REDUCTASE A"/>
    <property type="match status" value="1"/>
</dbReference>
<name>A0A5R9GBE9_9BACL</name>
<feature type="domain" description="Gfo/Idh/MocA-like oxidoreductase N-terminal" evidence="1">
    <location>
        <begin position="2"/>
        <end position="120"/>
    </location>
</feature>
<dbReference type="SUPFAM" id="SSF55347">
    <property type="entry name" value="Glyceraldehyde-3-phosphate dehydrogenase-like, C-terminal domain"/>
    <property type="match status" value="1"/>
</dbReference>
<evidence type="ECO:0000313" key="3">
    <source>
        <dbReference type="EMBL" id="TLS52419.1"/>
    </source>
</evidence>
<dbReference type="InterPro" id="IPR051450">
    <property type="entry name" value="Gfo/Idh/MocA_Oxidoreductases"/>
</dbReference>
<dbReference type="InterPro" id="IPR000683">
    <property type="entry name" value="Gfo/Idh/MocA-like_OxRdtase_N"/>
</dbReference>
<evidence type="ECO:0000313" key="4">
    <source>
        <dbReference type="Proteomes" id="UP000309676"/>
    </source>
</evidence>
<sequence length="334" mass="36024">MLKVAVIGTGTMGGEHVAAWRNVERARVTAVLGRNKDKAEALANACGAAAYDSFEAMIEEAEIDAVDICLPTHLHREFAGKAADAGKHVLCEKPIALDPEEAESMIARCRERGVRLLIGHDLRFCPEYVQARELVLSGKLGKVGTIRMSRRSRFPEGADGWYGDSAKSGGVITDLLIHDIDWLRWTFGEAERVTALRVGGSGEAPLDYALVAVRMRSGAIAQLEGSWAHTEFDSSFELSGTGGMLVEHMADSAPLRLHARSGPGKPQAVAVPDMSLSRNSYELELAHMTDCLLDGAEPIVSARDAAKALEIARAAVESARTGRPVALVREEDKR</sequence>
<dbReference type="Proteomes" id="UP000309676">
    <property type="component" value="Unassembled WGS sequence"/>
</dbReference>
<comment type="caution">
    <text evidence="3">The sequence shown here is derived from an EMBL/GenBank/DDBJ whole genome shotgun (WGS) entry which is preliminary data.</text>
</comment>
<dbReference type="OrthoDB" id="9815825at2"/>
<dbReference type="InterPro" id="IPR036291">
    <property type="entry name" value="NAD(P)-bd_dom_sf"/>
</dbReference>
<dbReference type="InterPro" id="IPR055170">
    <property type="entry name" value="GFO_IDH_MocA-like_dom"/>
</dbReference>
<protein>
    <submittedName>
        <fullName evidence="3">Gfo/Idh/MocA family oxidoreductase</fullName>
    </submittedName>
</protein>
<dbReference type="RefSeq" id="WP_138194075.1">
    <property type="nucleotide sequence ID" value="NZ_VCIW01000005.1"/>
</dbReference>
<organism evidence="3 4">
    <name type="scientific">Paenibacillus antri</name>
    <dbReference type="NCBI Taxonomy" id="2582848"/>
    <lineage>
        <taxon>Bacteria</taxon>
        <taxon>Bacillati</taxon>
        <taxon>Bacillota</taxon>
        <taxon>Bacilli</taxon>
        <taxon>Bacillales</taxon>
        <taxon>Paenibacillaceae</taxon>
        <taxon>Paenibacillus</taxon>
    </lineage>
</organism>
<dbReference type="GO" id="GO:0000166">
    <property type="term" value="F:nucleotide binding"/>
    <property type="evidence" value="ECO:0007669"/>
    <property type="project" value="InterPro"/>
</dbReference>
<proteinExistence type="predicted"/>
<keyword evidence="4" id="KW-1185">Reference proteome</keyword>
<dbReference type="EMBL" id="VCIW01000005">
    <property type="protein sequence ID" value="TLS52419.1"/>
    <property type="molecule type" value="Genomic_DNA"/>
</dbReference>
<accession>A0A5R9GBE9</accession>
<dbReference type="Pfam" id="PF01408">
    <property type="entry name" value="GFO_IDH_MocA"/>
    <property type="match status" value="1"/>
</dbReference>
<dbReference type="SUPFAM" id="SSF51735">
    <property type="entry name" value="NAD(P)-binding Rossmann-fold domains"/>
    <property type="match status" value="1"/>
</dbReference>
<dbReference type="Pfam" id="PF22725">
    <property type="entry name" value="GFO_IDH_MocA_C3"/>
    <property type="match status" value="1"/>
</dbReference>
<dbReference type="PANTHER" id="PTHR43377">
    <property type="entry name" value="BILIVERDIN REDUCTASE A"/>
    <property type="match status" value="1"/>
</dbReference>
<gene>
    <name evidence="3" type="ORF">FE782_10655</name>
</gene>
<dbReference type="Gene3D" id="3.30.360.10">
    <property type="entry name" value="Dihydrodipicolinate Reductase, domain 2"/>
    <property type="match status" value="1"/>
</dbReference>
<evidence type="ECO:0000259" key="1">
    <source>
        <dbReference type="Pfam" id="PF01408"/>
    </source>
</evidence>
<evidence type="ECO:0000259" key="2">
    <source>
        <dbReference type="Pfam" id="PF22725"/>
    </source>
</evidence>
<reference evidence="3 4" key="1">
    <citation type="submission" date="2019-05" db="EMBL/GenBank/DDBJ databases">
        <authorList>
            <person name="Narsing Rao M.P."/>
            <person name="Li W.J."/>
        </authorList>
    </citation>
    <scope>NUCLEOTIDE SEQUENCE [LARGE SCALE GENOMIC DNA]</scope>
    <source>
        <strain evidence="3 4">SYSU_K30003</strain>
    </source>
</reference>
<dbReference type="Gene3D" id="3.40.50.720">
    <property type="entry name" value="NAD(P)-binding Rossmann-like Domain"/>
    <property type="match status" value="1"/>
</dbReference>
<dbReference type="AlphaFoldDB" id="A0A5R9GBE9"/>
<feature type="domain" description="GFO/IDH/MocA-like oxidoreductase" evidence="2">
    <location>
        <begin position="128"/>
        <end position="245"/>
    </location>
</feature>